<dbReference type="SUPFAM" id="SSF56112">
    <property type="entry name" value="Protein kinase-like (PK-like)"/>
    <property type="match status" value="1"/>
</dbReference>
<reference evidence="3" key="1">
    <citation type="journal article" date="2015" name="BMC Evol. Biol.">
        <title>Characterization of fossilized relatives of the White Spot Syndrome Virus in genomes of decapod crustaceans.</title>
        <authorList>
            <person name="Rozenberg A."/>
            <person name="Brand P."/>
            <person name="Rivera N."/>
            <person name="Leese F."/>
            <person name="Schubart C.D."/>
        </authorList>
    </citation>
    <scope>NUCLEOTIDE SEQUENCE</scope>
    <source>
        <strain evidence="3">747*9</strain>
    </source>
</reference>
<name>A0A0K0VLS2_9VIRU</name>
<protein>
    <submittedName>
        <fullName evidence="3">Wsv423-like protein</fullName>
    </submittedName>
</protein>
<dbReference type="EMBL" id="KR820241">
    <property type="protein sequence ID" value="AKS10601.1"/>
    <property type="molecule type" value="Genomic_DNA"/>
</dbReference>
<accession>A0A0K0VLS2</accession>
<feature type="compositionally biased region" description="Low complexity" evidence="1">
    <location>
        <begin position="275"/>
        <end position="288"/>
    </location>
</feature>
<dbReference type="InterPro" id="IPR000719">
    <property type="entry name" value="Prot_kinase_dom"/>
</dbReference>
<feature type="domain" description="Protein kinase" evidence="2">
    <location>
        <begin position="552"/>
        <end position="857"/>
    </location>
</feature>
<feature type="region of interest" description="Disordered" evidence="1">
    <location>
        <begin position="268"/>
        <end position="294"/>
    </location>
</feature>
<evidence type="ECO:0000313" key="3">
    <source>
        <dbReference type="EMBL" id="AKS10601.1"/>
    </source>
</evidence>
<organism evidence="3">
    <name type="scientific">Metopaulias depressus WSSV-like virus</name>
    <dbReference type="NCBI Taxonomy" id="1675544"/>
    <lineage>
        <taxon>Viruses</taxon>
        <taxon>Viruses incertae sedis</taxon>
        <taxon>Naldaviricetes</taxon>
        <taxon>Nimaviridae</taxon>
        <taxon>Whispovirus</taxon>
    </lineage>
</organism>
<sequence length="857" mass="96187">MSPIPVITTTTEKLKIHGGGTATRRRKMDLRSDISSNNTDSAIHHRPFSQYLHHPSATSCATPHFYHQQQQLSPGNSHHRFHSIITPPQATIQGTVDCQQQPKKPIPVFSVDRNIIVQKEEYGYLKPKTVSSQEHHYEKMGQEQLLSFAAPTRTFTHQHPPMEDKKMETKRSASNSAHNHFFPVIKREKKIDTSPRPVITTVTARSPLNNRRITRSIMNCVNNNSSYRDNIKKLTVDPRIHKKKTPIVISGHQQSTKRSNYIDELLALPPPPSTSTPSSVSSHKSITPRQQRQNNRASYFSINLTARVYDSLSIFRSHIGGGKHLGSSCDPVTETILLKRNSNQVEKWEKWTAPPVYFERVEADANICKGAHSASSFRRQAAQLGLFERIQDVILQFDTLKHRCNNCINKTYNIGKNVAVPDHWWPVGIEGSVHRHRTCMDPGLLRANSDEDKIMNMEYMAREVFKLSDSAILNIVSKKTSLLYEVSAVCGQWHEERSRLSMPRHVPAEYASKTTLIGPNERFLEVKIGVYYMLERGTVIKFMPRPTCFTDFVLETAIGYSIQDNIKGAVGVIGTCPEAFCIEMKFAGVSLQDVINGDINCILNHPRAQPTNKKVDGAPSTKAVCQQELISHHMALAKKKGGLYGVRMLQVTGQLPKLLQKTCKVPISDSYSAVAVTNIMREKLLDELPFVIAEIVNVVTRLSQQGLVNPDIKSDNVVIDGITGQPKIIDFGLVIPVGKRDTGAREVVSSSFASVYSNYPQTAPEYLKGEKCQEAAMMYGLSYMINDMLNTLVMRTGDMGAVSMSVNIPLRAFLVKAYAQDFRERPRAYLMAPLIGACFPFRPSIAKLFNEPKHTFV</sequence>
<dbReference type="GO" id="GO:0004672">
    <property type="term" value="F:protein kinase activity"/>
    <property type="evidence" value="ECO:0007669"/>
    <property type="project" value="InterPro"/>
</dbReference>
<evidence type="ECO:0000256" key="1">
    <source>
        <dbReference type="SAM" id="MobiDB-lite"/>
    </source>
</evidence>
<dbReference type="Gene3D" id="1.10.510.10">
    <property type="entry name" value="Transferase(Phosphotransferase) domain 1"/>
    <property type="match status" value="1"/>
</dbReference>
<evidence type="ECO:0000259" key="2">
    <source>
        <dbReference type="PROSITE" id="PS50011"/>
    </source>
</evidence>
<dbReference type="PROSITE" id="PS50011">
    <property type="entry name" value="PROTEIN_KINASE_DOM"/>
    <property type="match status" value="1"/>
</dbReference>
<dbReference type="InterPro" id="IPR011009">
    <property type="entry name" value="Kinase-like_dom_sf"/>
</dbReference>
<proteinExistence type="predicted"/>
<dbReference type="Pfam" id="PF00069">
    <property type="entry name" value="Pkinase"/>
    <property type="match status" value="1"/>
</dbReference>
<dbReference type="GO" id="GO:0005524">
    <property type="term" value="F:ATP binding"/>
    <property type="evidence" value="ECO:0007669"/>
    <property type="project" value="InterPro"/>
</dbReference>